<proteinExistence type="inferred from homology"/>
<dbReference type="PANTHER" id="PTHR10887">
    <property type="entry name" value="DNA2/NAM7 HELICASE FAMILY"/>
    <property type="match status" value="1"/>
</dbReference>
<dbReference type="SUPFAM" id="SSF52540">
    <property type="entry name" value="P-loop containing nucleoside triphosphate hydrolases"/>
    <property type="match status" value="1"/>
</dbReference>
<dbReference type="Pfam" id="PF13087">
    <property type="entry name" value="AAA_12"/>
    <property type="match status" value="1"/>
</dbReference>
<dbReference type="EMBL" id="JALJOU010000013">
    <property type="protein sequence ID" value="KAK9840611.1"/>
    <property type="molecule type" value="Genomic_DNA"/>
</dbReference>
<feature type="compositionally biased region" description="Gly residues" evidence="2">
    <location>
        <begin position="786"/>
        <end position="796"/>
    </location>
</feature>
<dbReference type="InterPro" id="IPR048967">
    <property type="entry name" value="Aquarius_insert"/>
</dbReference>
<dbReference type="InterPro" id="IPR045055">
    <property type="entry name" value="DNA2/NAM7-like"/>
</dbReference>
<dbReference type="PANTHER" id="PTHR10887:SF5">
    <property type="entry name" value="RNA HELICASE AQUARIUS"/>
    <property type="match status" value="1"/>
</dbReference>
<dbReference type="PIRSF" id="PIRSF038901">
    <property type="entry name" value="AQR_cwf11"/>
    <property type="match status" value="1"/>
</dbReference>
<keyword evidence="1" id="KW-0508">mRNA splicing</keyword>
<dbReference type="Pfam" id="PF21143">
    <property type="entry name" value="Aquarius_N_2nd"/>
    <property type="match status" value="1"/>
</dbReference>
<dbReference type="GO" id="GO:0004386">
    <property type="term" value="F:helicase activity"/>
    <property type="evidence" value="ECO:0007669"/>
    <property type="project" value="InterPro"/>
</dbReference>
<evidence type="ECO:0000259" key="3">
    <source>
        <dbReference type="Pfam" id="PF13086"/>
    </source>
</evidence>
<feature type="region of interest" description="Disordered" evidence="2">
    <location>
        <begin position="783"/>
        <end position="881"/>
    </location>
</feature>
<feature type="compositionally biased region" description="Pro residues" evidence="2">
    <location>
        <begin position="1470"/>
        <end position="1488"/>
    </location>
</feature>
<feature type="domain" description="RNA helicase aquarius insertion" evidence="7">
    <location>
        <begin position="804"/>
        <end position="879"/>
    </location>
</feature>
<dbReference type="InterPro" id="IPR041679">
    <property type="entry name" value="DNA2/NAM7-like_C"/>
</dbReference>
<feature type="region of interest" description="Disordered" evidence="2">
    <location>
        <begin position="1"/>
        <end position="21"/>
    </location>
</feature>
<gene>
    <name evidence="8" type="ORF">WJX81_004444</name>
</gene>
<comment type="similarity">
    <text evidence="1">Belongs to the CWF11 family.</text>
</comment>
<dbReference type="Gene3D" id="3.40.50.300">
    <property type="entry name" value="P-loop containing nucleotide triphosphate hydrolases"/>
    <property type="match status" value="2"/>
</dbReference>
<name>A0AAW1S5B5_9CHLO</name>
<accession>A0AAW1S5B5</accession>
<evidence type="ECO:0000256" key="1">
    <source>
        <dbReference type="PIRNR" id="PIRNR038901"/>
    </source>
</evidence>
<dbReference type="Pfam" id="PF16399">
    <property type="entry name" value="Aquarius_N_1st"/>
    <property type="match status" value="1"/>
</dbReference>
<dbReference type="Pfam" id="PF21144">
    <property type="entry name" value="Aquarius_N_3rd"/>
    <property type="match status" value="2"/>
</dbReference>
<dbReference type="Pfam" id="PF13086">
    <property type="entry name" value="AAA_11"/>
    <property type="match status" value="1"/>
</dbReference>
<feature type="domain" description="RNA helicase aquarius N-terminal" evidence="5">
    <location>
        <begin position="39"/>
        <end position="448"/>
    </location>
</feature>
<protein>
    <recommendedName>
        <fullName evidence="10">Intron-binding protein aquarius</fullName>
    </recommendedName>
</protein>
<feature type="compositionally biased region" description="Low complexity" evidence="2">
    <location>
        <begin position="822"/>
        <end position="834"/>
    </location>
</feature>
<feature type="compositionally biased region" description="Low complexity" evidence="2">
    <location>
        <begin position="845"/>
        <end position="856"/>
    </location>
</feature>
<dbReference type="CDD" id="cd18808">
    <property type="entry name" value="SF1_C_Upf1"/>
    <property type="match status" value="1"/>
</dbReference>
<evidence type="ECO:0000259" key="6">
    <source>
        <dbReference type="Pfam" id="PF21143"/>
    </source>
</evidence>
<dbReference type="InterPro" id="IPR026300">
    <property type="entry name" value="CWF11_fam"/>
</dbReference>
<dbReference type="InterPro" id="IPR048966">
    <property type="entry name" value="Aquarius_b-barrel"/>
</dbReference>
<evidence type="ECO:0008006" key="10">
    <source>
        <dbReference type="Google" id="ProtNLM"/>
    </source>
</evidence>
<evidence type="ECO:0000259" key="7">
    <source>
        <dbReference type="Pfam" id="PF21144"/>
    </source>
</evidence>
<sequence length="1542" mass="171115">MKHRVKPKAEGDAGRDEPTTSYRIMGAALTLEEIEADELTKVAKENWSSEVRAAEPPPPFRPDLVEKIYAAELGGGLGSRKLKRVLLLEISQYLENYLWPHFDADTATDAHVLSILVMVNEKFRENVPAWAGFASRPDALPSLFERVYALRAPAAGPGGRAWHTHERVTYLLFAIHAFQSLENEGVRRQVLRLVSLPLWHALSRGRLQLELQMHDVLVKHWRSLAKKEARAAKEAGEAHVPVVERPEAAFIPSLLNEFLEVLKGIVAEPLEAASEGAPLDHQQLLFCERFLEFAVDLLSQLPTRRFVRTLLDDRTLLIKCRLSGLYGHQQGRLFRQLVDLLHFYLAFPIDDHTGEPLSDAAVTARHYARLVQLQRLLFRHHPALRDLALANCGTLQRREVLKPALLALPEEELRTLAVRQLRLLAEDDPWASDLGFVAEVVVAAYEKRCAQTEIINAMPLYPTEKLLWDENQVPNMHYTGESCLALPKLNLQFLTAHDYLLRNFSLFRLEATYEIREDIADVLARIGATWDEDDEDKVVFRGWARMALPIESFSVVEVRKPNVGEAKPAAVTADIVLNPGRLRGDVRTEWDEAKQHDVLFLLTIRPPADHALAAARADGKEPSPADLYGLVAVRGCEVIEVKDEEGRLMNDFTGRVKREEWQPPAGLKRTLVVALDTAQYQLDMEAMQAAGSDDVYSTFNLLVRRKPKENNFKAVLESIRDLMNEDTVMPAWLHDIFLGYGDPAAARYTNLPDTLETIDFKDTFLDAAHLRASFPGHDVHFESARGGAGAHGGAGQANGSANMAVDGDVDGEPRPPFRVTFPPSAAPVASAAKPGKTGKRKALEAEAGNGSSEAAPAGPPRLIVEPYLPPDPGPYPQDKPPENSVRFTPVQVEAIRAGVQPGLTMVVGPPGTGKTDTAVQIMHVLYHNCPTQRTLLITHSNQALNDLFEKILERDVPARYLLRLGMGEQDLATSSDFSRVGRVNAMLARRLELLAEVERLAKQLAVLEDVSYTCETAAHFWLLHVLARWEKFVTEVERRRTPECVQDLFPFKAYFADAPGGLFKARSYAADLERARGCWRHLRTMFQELEECRAFELLKGQADRVNYLMTKQAKIVAMTCTHAALKRREFLELGFKFDNLLMEESAQILEIETFIPMLLQRQDDGMARLKRVVLIGDHHQLPPVVKNMAFQRFSHLDQSLFTRFVRLGTPYIQLNAQGRARPSLAKLYHWRYHQLGDLPNVIGGPAFLRANPGFALDFQFIDVPDYQGAGESAPVPYFYQNLGEAEMAVSVYMYMRLRGYPAAQISILSPYNGQVALLRDVVERRCAQHPAFGRPHKVATVDKYQGQQNEYVLLSLTRTRAVGHIRDVRRLVVAMSRARLGLYVLGRAALFANCYELQLTFSQLLSRPLQLLLHPTETFAGCQRAANDPGRPLAVAGVEAMGALVYAMTQEWELQAHAATVAALAVPKPVPPPRVPDGPPPASAPPPGSAAAAGAEAVAAAAAAAGLAESAAGEAAMGMDGKVEVGGIGEVVDLVPGIDKKQ</sequence>
<evidence type="ECO:0000259" key="4">
    <source>
        <dbReference type="Pfam" id="PF13087"/>
    </source>
</evidence>
<comment type="caution">
    <text evidence="8">The sequence shown here is derived from an EMBL/GenBank/DDBJ whole genome shotgun (WGS) entry which is preliminary data.</text>
</comment>
<keyword evidence="1" id="KW-0539">Nucleus</keyword>
<feature type="region of interest" description="Disordered" evidence="2">
    <location>
        <begin position="1470"/>
        <end position="1490"/>
    </location>
</feature>
<dbReference type="InterPro" id="IPR041677">
    <property type="entry name" value="DNA2/NAM7_AAA_11"/>
</dbReference>
<feature type="domain" description="RNA helicase aquarius insertion" evidence="7">
    <location>
        <begin position="754"/>
        <end position="785"/>
    </location>
</feature>
<dbReference type="FunFam" id="3.40.50.300:FF:002863">
    <property type="entry name" value="Pre-mRNA-splicing factor cwf11"/>
    <property type="match status" value="1"/>
</dbReference>
<keyword evidence="9" id="KW-1185">Reference proteome</keyword>
<evidence type="ECO:0000313" key="9">
    <source>
        <dbReference type="Proteomes" id="UP001445335"/>
    </source>
</evidence>
<dbReference type="InterPro" id="IPR027417">
    <property type="entry name" value="P-loop_NTPase"/>
</dbReference>
<dbReference type="GO" id="GO:0000398">
    <property type="term" value="P:mRNA splicing, via spliceosome"/>
    <property type="evidence" value="ECO:0007669"/>
    <property type="project" value="InterPro"/>
</dbReference>
<dbReference type="GO" id="GO:0071013">
    <property type="term" value="C:catalytic step 2 spliceosome"/>
    <property type="evidence" value="ECO:0007669"/>
    <property type="project" value="TreeGrafter"/>
</dbReference>
<keyword evidence="1" id="KW-0507">mRNA processing</keyword>
<comment type="subcellular location">
    <subcellularLocation>
        <location evidence="1">Nucleus</location>
    </subcellularLocation>
</comment>
<feature type="domain" description="DNA2/NAM7 helicase helicase" evidence="3">
    <location>
        <begin position="891"/>
        <end position="1187"/>
    </location>
</feature>
<evidence type="ECO:0000256" key="2">
    <source>
        <dbReference type="SAM" id="MobiDB-lite"/>
    </source>
</evidence>
<dbReference type="InterPro" id="IPR032174">
    <property type="entry name" value="Aquarius_N"/>
</dbReference>
<organism evidence="8 9">
    <name type="scientific">Elliptochloris bilobata</name>
    <dbReference type="NCBI Taxonomy" id="381761"/>
    <lineage>
        <taxon>Eukaryota</taxon>
        <taxon>Viridiplantae</taxon>
        <taxon>Chlorophyta</taxon>
        <taxon>core chlorophytes</taxon>
        <taxon>Trebouxiophyceae</taxon>
        <taxon>Trebouxiophyceae incertae sedis</taxon>
        <taxon>Elliptochloris clade</taxon>
        <taxon>Elliptochloris</taxon>
    </lineage>
</organism>
<dbReference type="CDD" id="cd17935">
    <property type="entry name" value="EEXXQc_AQR"/>
    <property type="match status" value="1"/>
</dbReference>
<feature type="domain" description="RNA helicase aquarius beta-barrel" evidence="6">
    <location>
        <begin position="532"/>
        <end position="705"/>
    </location>
</feature>
<feature type="compositionally biased region" description="Basic and acidic residues" evidence="2">
    <location>
        <begin position="7"/>
        <end position="18"/>
    </location>
</feature>
<dbReference type="Proteomes" id="UP001445335">
    <property type="component" value="Unassembled WGS sequence"/>
</dbReference>
<evidence type="ECO:0000313" key="8">
    <source>
        <dbReference type="EMBL" id="KAK9840611.1"/>
    </source>
</evidence>
<reference evidence="8 9" key="1">
    <citation type="journal article" date="2024" name="Nat. Commun.">
        <title>Phylogenomics reveals the evolutionary origins of lichenization in chlorophyte algae.</title>
        <authorList>
            <person name="Puginier C."/>
            <person name="Libourel C."/>
            <person name="Otte J."/>
            <person name="Skaloud P."/>
            <person name="Haon M."/>
            <person name="Grisel S."/>
            <person name="Petersen M."/>
            <person name="Berrin J.G."/>
            <person name="Delaux P.M."/>
            <person name="Dal Grande F."/>
            <person name="Keller J."/>
        </authorList>
    </citation>
    <scope>NUCLEOTIDE SEQUENCE [LARGE SCALE GENOMIC DNA]</scope>
    <source>
        <strain evidence="8 9">SAG 245.80</strain>
    </source>
</reference>
<dbReference type="InterPro" id="IPR047187">
    <property type="entry name" value="SF1_C_Upf1"/>
</dbReference>
<dbReference type="GO" id="GO:0003729">
    <property type="term" value="F:mRNA binding"/>
    <property type="evidence" value="ECO:0007669"/>
    <property type="project" value="TreeGrafter"/>
</dbReference>
<feature type="compositionally biased region" description="Pro residues" evidence="2">
    <location>
        <begin position="867"/>
        <end position="878"/>
    </location>
</feature>
<feature type="domain" description="DNA2/NAM7 helicase-like C-terminal" evidence="4">
    <location>
        <begin position="1196"/>
        <end position="1388"/>
    </location>
</feature>
<evidence type="ECO:0000259" key="5">
    <source>
        <dbReference type="Pfam" id="PF16399"/>
    </source>
</evidence>